<dbReference type="RefSeq" id="XP_029234646.1">
    <property type="nucleotide sequence ID" value="XM_029385504.1"/>
</dbReference>
<reference evidence="2 3" key="1">
    <citation type="journal article" date="2018" name="BMC Genomics">
        <title>Genomic comparison of Trypanosoma conorhini and Trypanosoma rangeli to Trypanosoma cruzi strains of high and low virulence.</title>
        <authorList>
            <person name="Bradwell K.R."/>
            <person name="Koparde V.N."/>
            <person name="Matveyev A.V."/>
            <person name="Serrano M.G."/>
            <person name="Alves J.M."/>
            <person name="Parikh H."/>
            <person name="Huang B."/>
            <person name="Lee V."/>
            <person name="Espinosa-Alvarez O."/>
            <person name="Ortiz P.A."/>
            <person name="Costa-Martins A.G."/>
            <person name="Teixeira M.M."/>
            <person name="Buck G.A."/>
        </authorList>
    </citation>
    <scope>NUCLEOTIDE SEQUENCE [LARGE SCALE GENOMIC DNA]</scope>
    <source>
        <strain evidence="2 3">AM80</strain>
    </source>
</reference>
<evidence type="ECO:0000313" key="2">
    <source>
        <dbReference type="EMBL" id="RNE98459.1"/>
    </source>
</evidence>
<proteinExistence type="predicted"/>
<name>A0A3R7N1F4_TRYRA</name>
<comment type="caution">
    <text evidence="2">The sequence shown here is derived from an EMBL/GenBank/DDBJ whole genome shotgun (WGS) entry which is preliminary data.</text>
</comment>
<dbReference type="EMBL" id="MKGL01000461">
    <property type="protein sequence ID" value="RNE98459.1"/>
    <property type="molecule type" value="Genomic_DNA"/>
</dbReference>
<feature type="compositionally biased region" description="Polar residues" evidence="1">
    <location>
        <begin position="124"/>
        <end position="133"/>
    </location>
</feature>
<gene>
    <name evidence="2" type="ORF">TraAM80_08777</name>
</gene>
<accession>A0A3R7N1F4</accession>
<keyword evidence="3" id="KW-1185">Reference proteome</keyword>
<evidence type="ECO:0000313" key="3">
    <source>
        <dbReference type="Proteomes" id="UP000283634"/>
    </source>
</evidence>
<dbReference type="AlphaFoldDB" id="A0A3R7N1F4"/>
<dbReference type="Proteomes" id="UP000283634">
    <property type="component" value="Unassembled WGS sequence"/>
</dbReference>
<evidence type="ECO:0000256" key="1">
    <source>
        <dbReference type="SAM" id="MobiDB-lite"/>
    </source>
</evidence>
<sequence length="133" mass="15416">MVGIFSFQLGPYKTTAITFLFKRHINTSMPLLDIIEPIHKMTHVNFPHLLQSLPPLPLSYCRRLHAQENNSYHQMDATRCIGFRVHVPNERYNFRSFTSELSVMRSRRPHGADTDSPWDPLPTVTCNSNRLPP</sequence>
<protein>
    <submittedName>
        <fullName evidence="2">Uncharacterized protein</fullName>
    </submittedName>
</protein>
<organism evidence="2 3">
    <name type="scientific">Trypanosoma rangeli</name>
    <dbReference type="NCBI Taxonomy" id="5698"/>
    <lineage>
        <taxon>Eukaryota</taxon>
        <taxon>Discoba</taxon>
        <taxon>Euglenozoa</taxon>
        <taxon>Kinetoplastea</taxon>
        <taxon>Metakinetoplastina</taxon>
        <taxon>Trypanosomatida</taxon>
        <taxon>Trypanosomatidae</taxon>
        <taxon>Trypanosoma</taxon>
        <taxon>Herpetosoma</taxon>
    </lineage>
</organism>
<dbReference type="GeneID" id="40332710"/>
<feature type="region of interest" description="Disordered" evidence="1">
    <location>
        <begin position="106"/>
        <end position="133"/>
    </location>
</feature>